<dbReference type="InterPro" id="IPR037138">
    <property type="entry name" value="His_deacetylse_dom_sf"/>
</dbReference>
<reference evidence="12 13" key="1">
    <citation type="journal article" date="2023" name="Elife">
        <title>Identification of key yeast species and microbe-microbe interactions impacting larval growth of Drosophila in the wild.</title>
        <authorList>
            <person name="Mure A."/>
            <person name="Sugiura Y."/>
            <person name="Maeda R."/>
            <person name="Honda K."/>
            <person name="Sakurai N."/>
            <person name="Takahashi Y."/>
            <person name="Watada M."/>
            <person name="Katoh T."/>
            <person name="Gotoh A."/>
            <person name="Gotoh Y."/>
            <person name="Taniguchi I."/>
            <person name="Nakamura K."/>
            <person name="Hayashi T."/>
            <person name="Katayama T."/>
            <person name="Uemura T."/>
            <person name="Hattori Y."/>
        </authorList>
    </citation>
    <scope>NUCLEOTIDE SEQUENCE [LARGE SCALE GENOMIC DNA]</scope>
    <source>
        <strain evidence="12 13">SC-9</strain>
    </source>
</reference>
<dbReference type="EMBL" id="BTFZ01000010">
    <property type="protein sequence ID" value="GMM35614.1"/>
    <property type="molecule type" value="Genomic_DNA"/>
</dbReference>
<feature type="compositionally biased region" description="Low complexity" evidence="10">
    <location>
        <begin position="158"/>
        <end position="169"/>
    </location>
</feature>
<dbReference type="GO" id="GO:0005634">
    <property type="term" value="C:nucleus"/>
    <property type="evidence" value="ECO:0007669"/>
    <property type="project" value="UniProtKB-SubCell"/>
</dbReference>
<evidence type="ECO:0000256" key="9">
    <source>
        <dbReference type="ARBA" id="ARBA00023242"/>
    </source>
</evidence>
<sequence length="489" mass="55935">MRKPVVIGLIDPTPQVLEITDNLPSNELRSSITHSLITSYNLQESCDMIAIRRGKVTRKLLQSFHDKKYIRFLMKSRPQLEEDYNDYKLGNKRNINDGWESCRKIRKIGNARPLSSKEDEQKKDEEGMNNETPDEDKQDEDKLALSEEDLSSEDEPSSSESENSIDLNDYSTNDEKHQILEKYSLIYDCPLFPTLPDYIKIVTSSTIESCKWLVKQSTNNCQPIAINWLGGRHHAKRAKASGFCYVNDIVLGIQYLRTTKYKKVIYIDLDLHYGDGVAEAFKYSNKVVTVSFHYHDAGLFFPFCGSVEERGQGNGENYCVNIPLKQGLSNGNFEKLVKSIITPLIEEFGGVNDCVIVLQCGLDGLFNDQHFKKWNLSIDGMVSTIIKHIVTNEKQFPVVLLGGGGYSNTNSSRFWCFMLKELSKVSNPLNNVDLTNIPMEEKFLDLYENESHLFWGVNNSLQKASMRKDLNSTEYLQEIVKIIRDRNIK</sequence>
<dbReference type="GO" id="GO:0141221">
    <property type="term" value="F:histone deacetylase activity, hydrolytic mechanism"/>
    <property type="evidence" value="ECO:0007669"/>
    <property type="project" value="UniProtKB-EC"/>
</dbReference>
<dbReference type="SUPFAM" id="SSF52768">
    <property type="entry name" value="Arginase/deacetylase"/>
    <property type="match status" value="1"/>
</dbReference>
<keyword evidence="6" id="KW-0156">Chromatin regulator</keyword>
<protein>
    <recommendedName>
        <fullName evidence="3">histone deacetylase</fullName>
        <ecNumber evidence="3">3.5.1.98</ecNumber>
    </recommendedName>
</protein>
<dbReference type="InterPro" id="IPR023801">
    <property type="entry name" value="His_deacetylse_dom"/>
</dbReference>
<keyword evidence="4" id="KW-0678">Repressor</keyword>
<evidence type="ECO:0000313" key="13">
    <source>
        <dbReference type="Proteomes" id="UP001360560"/>
    </source>
</evidence>
<dbReference type="PANTHER" id="PTHR10625">
    <property type="entry name" value="HISTONE DEACETYLASE HDAC1-RELATED"/>
    <property type="match status" value="1"/>
</dbReference>
<feature type="domain" description="Histone deacetylase" evidence="11">
    <location>
        <begin position="26"/>
        <end position="421"/>
    </location>
</feature>
<dbReference type="Gene3D" id="3.40.800.20">
    <property type="entry name" value="Histone deacetylase domain"/>
    <property type="match status" value="1"/>
</dbReference>
<comment type="subcellular location">
    <subcellularLocation>
        <location evidence="1">Nucleus</location>
    </subcellularLocation>
</comment>
<keyword evidence="13" id="KW-1185">Reference proteome</keyword>
<feature type="compositionally biased region" description="Basic and acidic residues" evidence="10">
    <location>
        <begin position="115"/>
        <end position="126"/>
    </location>
</feature>
<organism evidence="12 13">
    <name type="scientific">Saccharomycopsis crataegensis</name>
    <dbReference type="NCBI Taxonomy" id="43959"/>
    <lineage>
        <taxon>Eukaryota</taxon>
        <taxon>Fungi</taxon>
        <taxon>Dikarya</taxon>
        <taxon>Ascomycota</taxon>
        <taxon>Saccharomycotina</taxon>
        <taxon>Saccharomycetes</taxon>
        <taxon>Saccharomycopsidaceae</taxon>
        <taxon>Saccharomycopsis</taxon>
    </lineage>
</organism>
<keyword evidence="5" id="KW-0378">Hydrolase</keyword>
<keyword evidence="9" id="KW-0539">Nucleus</keyword>
<dbReference type="InterPro" id="IPR000286">
    <property type="entry name" value="HDACs"/>
</dbReference>
<name>A0AAV5QLV7_9ASCO</name>
<comment type="similarity">
    <text evidence="2">Belongs to the histone deacetylase family. HD type 1 subfamily.</text>
</comment>
<keyword evidence="8" id="KW-0804">Transcription</keyword>
<feature type="region of interest" description="Disordered" evidence="10">
    <location>
        <begin position="110"/>
        <end position="170"/>
    </location>
</feature>
<evidence type="ECO:0000256" key="5">
    <source>
        <dbReference type="ARBA" id="ARBA00022801"/>
    </source>
</evidence>
<keyword evidence="7" id="KW-0805">Transcription regulation</keyword>
<evidence type="ECO:0000256" key="6">
    <source>
        <dbReference type="ARBA" id="ARBA00022853"/>
    </source>
</evidence>
<evidence type="ECO:0000256" key="1">
    <source>
        <dbReference type="ARBA" id="ARBA00004123"/>
    </source>
</evidence>
<feature type="compositionally biased region" description="Acidic residues" evidence="10">
    <location>
        <begin position="146"/>
        <end position="157"/>
    </location>
</feature>
<evidence type="ECO:0000256" key="7">
    <source>
        <dbReference type="ARBA" id="ARBA00023015"/>
    </source>
</evidence>
<evidence type="ECO:0000256" key="3">
    <source>
        <dbReference type="ARBA" id="ARBA00012111"/>
    </source>
</evidence>
<dbReference type="Proteomes" id="UP001360560">
    <property type="component" value="Unassembled WGS sequence"/>
</dbReference>
<dbReference type="RefSeq" id="XP_064852614.1">
    <property type="nucleotide sequence ID" value="XM_064996542.1"/>
</dbReference>
<dbReference type="AlphaFoldDB" id="A0AAV5QLV7"/>
<gene>
    <name evidence="12" type="ORF">DASC09_029390</name>
</gene>
<evidence type="ECO:0000259" key="11">
    <source>
        <dbReference type="Pfam" id="PF00850"/>
    </source>
</evidence>
<accession>A0AAV5QLV7</accession>
<evidence type="ECO:0000313" key="12">
    <source>
        <dbReference type="EMBL" id="GMM35614.1"/>
    </source>
</evidence>
<evidence type="ECO:0000256" key="4">
    <source>
        <dbReference type="ARBA" id="ARBA00022491"/>
    </source>
</evidence>
<proteinExistence type="inferred from homology"/>
<dbReference type="EC" id="3.5.1.98" evidence="3"/>
<evidence type="ECO:0000256" key="10">
    <source>
        <dbReference type="SAM" id="MobiDB-lite"/>
    </source>
</evidence>
<dbReference type="Pfam" id="PF00850">
    <property type="entry name" value="Hist_deacetyl"/>
    <property type="match status" value="1"/>
</dbReference>
<dbReference type="InterPro" id="IPR023696">
    <property type="entry name" value="Ureohydrolase_dom_sf"/>
</dbReference>
<evidence type="ECO:0000256" key="2">
    <source>
        <dbReference type="ARBA" id="ARBA00006457"/>
    </source>
</evidence>
<evidence type="ECO:0000256" key="8">
    <source>
        <dbReference type="ARBA" id="ARBA00023163"/>
    </source>
</evidence>
<comment type="caution">
    <text evidence="12">The sequence shown here is derived from an EMBL/GenBank/DDBJ whole genome shotgun (WGS) entry which is preliminary data.</text>
</comment>
<dbReference type="PRINTS" id="PR01270">
    <property type="entry name" value="HDASUPER"/>
</dbReference>
<dbReference type="PANTHER" id="PTHR10625:SF14">
    <property type="entry name" value="HISTONE DEACETYLASE 8"/>
    <property type="match status" value="1"/>
</dbReference>
<dbReference type="GO" id="GO:0010557">
    <property type="term" value="P:positive regulation of macromolecule biosynthetic process"/>
    <property type="evidence" value="ECO:0007669"/>
    <property type="project" value="UniProtKB-ARBA"/>
</dbReference>
<dbReference type="GO" id="GO:0031507">
    <property type="term" value="P:heterochromatin formation"/>
    <property type="evidence" value="ECO:0007669"/>
    <property type="project" value="TreeGrafter"/>
</dbReference>
<dbReference type="GeneID" id="90073593"/>